<reference evidence="1 2" key="1">
    <citation type="journal article" date="2018" name="Evol. Lett.">
        <title>Horizontal gene cluster transfer increased hallucinogenic mushroom diversity.</title>
        <authorList>
            <person name="Reynolds H.T."/>
            <person name="Vijayakumar V."/>
            <person name="Gluck-Thaler E."/>
            <person name="Korotkin H.B."/>
            <person name="Matheny P.B."/>
            <person name="Slot J.C."/>
        </authorList>
    </citation>
    <scope>NUCLEOTIDE SEQUENCE [LARGE SCALE GENOMIC DNA]</scope>
    <source>
        <strain evidence="1 2">2631</strain>
    </source>
</reference>
<dbReference type="InParanoid" id="A0A409VTQ3"/>
<organism evidence="1 2">
    <name type="scientific">Psilocybe cyanescens</name>
    <dbReference type="NCBI Taxonomy" id="93625"/>
    <lineage>
        <taxon>Eukaryota</taxon>
        <taxon>Fungi</taxon>
        <taxon>Dikarya</taxon>
        <taxon>Basidiomycota</taxon>
        <taxon>Agaricomycotina</taxon>
        <taxon>Agaricomycetes</taxon>
        <taxon>Agaricomycetidae</taxon>
        <taxon>Agaricales</taxon>
        <taxon>Agaricineae</taxon>
        <taxon>Strophariaceae</taxon>
        <taxon>Psilocybe</taxon>
    </lineage>
</organism>
<dbReference type="Proteomes" id="UP000283269">
    <property type="component" value="Unassembled WGS sequence"/>
</dbReference>
<proteinExistence type="predicted"/>
<evidence type="ECO:0000313" key="1">
    <source>
        <dbReference type="EMBL" id="PPQ69549.1"/>
    </source>
</evidence>
<name>A0A409VTQ3_PSICY</name>
<protein>
    <submittedName>
        <fullName evidence="1">Uncharacterized protein</fullName>
    </submittedName>
</protein>
<dbReference type="EMBL" id="NHYD01003931">
    <property type="protein sequence ID" value="PPQ69549.1"/>
    <property type="molecule type" value="Genomic_DNA"/>
</dbReference>
<accession>A0A409VTQ3</accession>
<evidence type="ECO:0000313" key="2">
    <source>
        <dbReference type="Proteomes" id="UP000283269"/>
    </source>
</evidence>
<comment type="caution">
    <text evidence="1">The sequence shown here is derived from an EMBL/GenBank/DDBJ whole genome shotgun (WGS) entry which is preliminary data.</text>
</comment>
<keyword evidence="2" id="KW-1185">Reference proteome</keyword>
<gene>
    <name evidence="1" type="ORF">CVT25_000866</name>
</gene>
<dbReference type="AlphaFoldDB" id="A0A409VTQ3"/>
<sequence length="98" mass="10892">MIGSPPSAPSLQNPRRTVVRVLEERDLHPSFPAFFFVQTLSSLFNPVALAATRVASTFLSCFFTPFRLSRARLLRFRVPKPRARLAPPPAEGTAQQPS</sequence>